<sequence length="135" mass="13710">MPRASSDRSPREPPCPPTSTDMPTSASTSAPSSVVVERLTPHIGATKEDPPTVGEATPAPVVRPTKEDDTTAVAEVSSTAFTDVDEAAGRPTPLIGAAEDHLTTEKDPASTAEGDTTTPAEVSASAFPDVDKAAG</sequence>
<evidence type="ECO:0000313" key="3">
    <source>
        <dbReference type="Proteomes" id="UP000479710"/>
    </source>
</evidence>
<keyword evidence="3" id="KW-1185">Reference proteome</keyword>
<comment type="caution">
    <text evidence="2">The sequence shown here is derived from an EMBL/GenBank/DDBJ whole genome shotgun (WGS) entry which is preliminary data.</text>
</comment>
<evidence type="ECO:0000256" key="1">
    <source>
        <dbReference type="SAM" id="MobiDB-lite"/>
    </source>
</evidence>
<dbReference type="EMBL" id="SPHZ02000006">
    <property type="protein sequence ID" value="KAF0915298.1"/>
    <property type="molecule type" value="Genomic_DNA"/>
</dbReference>
<evidence type="ECO:0000313" key="2">
    <source>
        <dbReference type="EMBL" id="KAF0915298.1"/>
    </source>
</evidence>
<dbReference type="Proteomes" id="UP000479710">
    <property type="component" value="Unassembled WGS sequence"/>
</dbReference>
<name>A0A6G1DRQ1_9ORYZ</name>
<feature type="compositionally biased region" description="Low complexity" evidence="1">
    <location>
        <begin position="18"/>
        <end position="33"/>
    </location>
</feature>
<feature type="compositionally biased region" description="Basic and acidic residues" evidence="1">
    <location>
        <begin position="1"/>
        <end position="11"/>
    </location>
</feature>
<gene>
    <name evidence="2" type="ORF">E2562_035333</name>
</gene>
<feature type="region of interest" description="Disordered" evidence="1">
    <location>
        <begin position="1"/>
        <end position="135"/>
    </location>
</feature>
<feature type="compositionally biased region" description="Basic and acidic residues" evidence="1">
    <location>
        <begin position="98"/>
        <end position="108"/>
    </location>
</feature>
<dbReference type="AlphaFoldDB" id="A0A6G1DRQ1"/>
<organism evidence="2 3">
    <name type="scientific">Oryza meyeriana var. granulata</name>
    <dbReference type="NCBI Taxonomy" id="110450"/>
    <lineage>
        <taxon>Eukaryota</taxon>
        <taxon>Viridiplantae</taxon>
        <taxon>Streptophyta</taxon>
        <taxon>Embryophyta</taxon>
        <taxon>Tracheophyta</taxon>
        <taxon>Spermatophyta</taxon>
        <taxon>Magnoliopsida</taxon>
        <taxon>Liliopsida</taxon>
        <taxon>Poales</taxon>
        <taxon>Poaceae</taxon>
        <taxon>BOP clade</taxon>
        <taxon>Oryzoideae</taxon>
        <taxon>Oryzeae</taxon>
        <taxon>Oryzinae</taxon>
        <taxon>Oryza</taxon>
        <taxon>Oryza meyeriana</taxon>
    </lineage>
</organism>
<reference evidence="2 3" key="1">
    <citation type="submission" date="2019-11" db="EMBL/GenBank/DDBJ databases">
        <title>Whole genome sequence of Oryza granulata.</title>
        <authorList>
            <person name="Li W."/>
        </authorList>
    </citation>
    <scope>NUCLEOTIDE SEQUENCE [LARGE SCALE GENOMIC DNA]</scope>
    <source>
        <strain evidence="3">cv. Menghai</strain>
        <tissue evidence="2">Leaf</tissue>
    </source>
</reference>
<protein>
    <submittedName>
        <fullName evidence="2">Uncharacterized protein</fullName>
    </submittedName>
</protein>
<accession>A0A6G1DRQ1</accession>
<proteinExistence type="predicted"/>